<dbReference type="PANTHER" id="PTHR43833">
    <property type="entry name" value="POTASSIUM CHANNEL PROTEIN 2-RELATED-RELATED"/>
    <property type="match status" value="1"/>
</dbReference>
<dbReference type="NCBIfam" id="NF007039">
    <property type="entry name" value="PRK09496.3-2"/>
    <property type="match status" value="1"/>
</dbReference>
<dbReference type="PROSITE" id="PS51201">
    <property type="entry name" value="RCK_N"/>
    <property type="match status" value="2"/>
</dbReference>
<dbReference type="Pfam" id="PF02254">
    <property type="entry name" value="TrkA_N"/>
    <property type="match status" value="2"/>
</dbReference>
<dbReference type="Pfam" id="PF02080">
    <property type="entry name" value="TrkA_C"/>
    <property type="match status" value="2"/>
</dbReference>
<keyword evidence="4" id="KW-0630">Potassium</keyword>
<evidence type="ECO:0000256" key="3">
    <source>
        <dbReference type="ARBA" id="ARBA00022538"/>
    </source>
</evidence>
<dbReference type="Gene3D" id="3.40.50.720">
    <property type="entry name" value="NAD(P)-binding Rossmann-like Domain"/>
    <property type="match status" value="2"/>
</dbReference>
<dbReference type="InterPro" id="IPR036721">
    <property type="entry name" value="RCK_C_sf"/>
</dbReference>
<dbReference type="SUPFAM" id="SSF51735">
    <property type="entry name" value="NAD(P)-binding Rossmann-fold domains"/>
    <property type="match status" value="2"/>
</dbReference>
<feature type="domain" description="RCK C-terminal" evidence="8">
    <location>
        <begin position="367"/>
        <end position="450"/>
    </location>
</feature>
<dbReference type="InterPro" id="IPR050721">
    <property type="entry name" value="Trk_Ktr_HKT_K-transport"/>
</dbReference>
<protein>
    <recommendedName>
        <fullName evidence="1">Trk system potassium uptake protein TrkA</fullName>
    </recommendedName>
</protein>
<keyword evidence="6" id="KW-0406">Ion transport</keyword>
<dbReference type="NCBIfam" id="NF007041">
    <property type="entry name" value="PRK09496.3-4"/>
    <property type="match status" value="1"/>
</dbReference>
<name>F4LU03_TEPAE</name>
<dbReference type="PRINTS" id="PR00335">
    <property type="entry name" value="KUPTAKETRKA"/>
</dbReference>
<dbReference type="InterPro" id="IPR036291">
    <property type="entry name" value="NAD(P)-bd_dom_sf"/>
</dbReference>
<keyword evidence="2" id="KW-0813">Transport</keyword>
<dbReference type="PANTHER" id="PTHR43833:SF5">
    <property type="entry name" value="TRK SYSTEM POTASSIUM UPTAKE PROTEIN TRKA"/>
    <property type="match status" value="1"/>
</dbReference>
<dbReference type="Proteomes" id="UP000010802">
    <property type="component" value="Chromosome"/>
</dbReference>
<dbReference type="HOGENOM" id="CLU_046525_0_1_9"/>
<dbReference type="InterPro" id="IPR006036">
    <property type="entry name" value="K_uptake_TrkA"/>
</dbReference>
<dbReference type="Gene3D" id="3.30.70.1450">
    <property type="entry name" value="Regulator of K+ conductance, C-terminal domain"/>
    <property type="match status" value="2"/>
</dbReference>
<feature type="domain" description="RCK N-terminal" evidence="7">
    <location>
        <begin position="1"/>
        <end position="121"/>
    </location>
</feature>
<evidence type="ECO:0000256" key="4">
    <source>
        <dbReference type="ARBA" id="ARBA00022958"/>
    </source>
</evidence>
<dbReference type="SUPFAM" id="SSF116726">
    <property type="entry name" value="TrkA C-terminal domain-like"/>
    <property type="match status" value="2"/>
</dbReference>
<dbReference type="InterPro" id="IPR003148">
    <property type="entry name" value="RCK_N"/>
</dbReference>
<dbReference type="EMBL" id="HF563609">
    <property type="protein sequence ID" value="CCP25040.1"/>
    <property type="molecule type" value="Genomic_DNA"/>
</dbReference>
<proteinExistence type="predicted"/>
<dbReference type="InterPro" id="IPR006037">
    <property type="entry name" value="RCK_C"/>
</dbReference>
<dbReference type="GO" id="GO:0005886">
    <property type="term" value="C:plasma membrane"/>
    <property type="evidence" value="ECO:0007669"/>
    <property type="project" value="InterPro"/>
</dbReference>
<dbReference type="RefSeq" id="WP_013777452.1">
    <property type="nucleotide sequence ID" value="NC_015519.1"/>
</dbReference>
<gene>
    <name evidence="9" type="ordered locus">TEPIRE1_0362</name>
</gene>
<evidence type="ECO:0000259" key="7">
    <source>
        <dbReference type="PROSITE" id="PS51201"/>
    </source>
</evidence>
<dbReference type="STRING" id="1209989.TepRe1_0326"/>
<evidence type="ECO:0000313" key="9">
    <source>
        <dbReference type="EMBL" id="CCP25040.1"/>
    </source>
</evidence>
<dbReference type="NCBIfam" id="NF007032">
    <property type="entry name" value="PRK09496.1-4"/>
    <property type="match status" value="1"/>
</dbReference>
<accession>F4LU03</accession>
<dbReference type="PATRIC" id="fig|1209989.3.peg.380"/>
<dbReference type="eggNOG" id="COG0569">
    <property type="taxonomic scope" value="Bacteria"/>
</dbReference>
<dbReference type="NCBIfam" id="NF007031">
    <property type="entry name" value="PRK09496.1-2"/>
    <property type="match status" value="1"/>
</dbReference>
<dbReference type="KEGG" id="tae:TepiRe1_0362"/>
<feature type="domain" description="RCK N-terminal" evidence="7">
    <location>
        <begin position="228"/>
        <end position="348"/>
    </location>
</feature>
<evidence type="ECO:0000256" key="2">
    <source>
        <dbReference type="ARBA" id="ARBA00022448"/>
    </source>
</evidence>
<dbReference type="GO" id="GO:0015079">
    <property type="term" value="F:potassium ion transmembrane transporter activity"/>
    <property type="evidence" value="ECO:0007669"/>
    <property type="project" value="InterPro"/>
</dbReference>
<dbReference type="PROSITE" id="PS51202">
    <property type="entry name" value="RCK_C"/>
    <property type="match status" value="2"/>
</dbReference>
<keyword evidence="5" id="KW-0520">NAD</keyword>
<sequence length="467" mass="51390">MKVIIAGAGDIGTELAKRLIADNHDVVVLEKDSEKISSLSNKLDAMLLQETGERISALVDAGVEEADVFIAVTDSDELNIMFCMIAKKLANIKTVARVRNPEYTSHKMLLTSEQLGIDIMIDPEGLTALEIAKLIKNPDVNEIEYFAGGKIELIALRVDKESELINQPLTILPVSPDYFVVGIFRENGQIVIPKGEDKFLPNDMVYVIKKTGTLTEFSSMVRSEKKRVKNVMILGGGKIGFKLAKILEGYKKNSMTIKLVEKSAQKCHILSDHLNKTLVLNADVADINFLKDENIESVDVLVSVTGSDELNILTSILGKKLGTSKTIVEINKPDYEILMQTLGIDSYISPRLLVAGRLSQLFRKSSIISETFLKDGRAEIIELAAADDSPLINQQLKALRLSAQGIIIGAILRNGKAVIPRGNDVILPKDRLIIFTQSENVKQVERLFCAFGTAKKHQGIHEGMIAN</sequence>
<reference evidence="10" key="1">
    <citation type="journal article" date="2013" name="Genome Announc.">
        <title>First genome sequence of a syntrophic acetate-oxidizing bacterium, Tepidanaerobacter acetatoxydans strain Re1.</title>
        <authorList>
            <person name="Manzoor S."/>
            <person name="Bongcam-Rudloff E."/>
            <person name="Schnurer A."/>
            <person name="Muller B."/>
        </authorList>
    </citation>
    <scope>NUCLEOTIDE SEQUENCE [LARGE SCALE GENOMIC DNA]</scope>
    <source>
        <strain evidence="10">Re1</strain>
    </source>
</reference>
<evidence type="ECO:0000313" key="10">
    <source>
        <dbReference type="Proteomes" id="UP000010802"/>
    </source>
</evidence>
<accession>L0RVU2</accession>
<organism evidence="9 10">
    <name type="scientific">Tepidanaerobacter acetatoxydans (strain DSM 21804 / JCM 16047 / Re1)</name>
    <dbReference type="NCBI Taxonomy" id="1209989"/>
    <lineage>
        <taxon>Bacteria</taxon>
        <taxon>Bacillati</taxon>
        <taxon>Bacillota</taxon>
        <taxon>Clostridia</taxon>
        <taxon>Thermosediminibacterales</taxon>
        <taxon>Tepidanaerobacteraceae</taxon>
        <taxon>Tepidanaerobacter</taxon>
    </lineage>
</organism>
<evidence type="ECO:0000259" key="8">
    <source>
        <dbReference type="PROSITE" id="PS51202"/>
    </source>
</evidence>
<dbReference type="OrthoDB" id="9775180at2"/>
<evidence type="ECO:0000256" key="1">
    <source>
        <dbReference type="ARBA" id="ARBA00017378"/>
    </source>
</evidence>
<keyword evidence="3" id="KW-0633">Potassium transport</keyword>
<feature type="domain" description="RCK C-terminal" evidence="8">
    <location>
        <begin position="141"/>
        <end position="223"/>
    </location>
</feature>
<evidence type="ECO:0000256" key="5">
    <source>
        <dbReference type="ARBA" id="ARBA00023027"/>
    </source>
</evidence>
<keyword evidence="10" id="KW-1185">Reference proteome</keyword>
<evidence type="ECO:0000256" key="6">
    <source>
        <dbReference type="ARBA" id="ARBA00023065"/>
    </source>
</evidence>
<dbReference type="AlphaFoldDB" id="F4LU03"/>
<dbReference type="KEGG" id="tep:TepRe1_0326"/>